<dbReference type="AlphaFoldDB" id="A0A3R9RT23"/>
<proteinExistence type="predicted"/>
<evidence type="ECO:0000313" key="1">
    <source>
        <dbReference type="EMBL" id="RSN78059.1"/>
    </source>
</evidence>
<organism evidence="1 2">
    <name type="scientific">Candidatus Methanodesulfokora washburnensis</name>
    <dbReference type="NCBI Taxonomy" id="2478471"/>
    <lineage>
        <taxon>Archaea</taxon>
        <taxon>Thermoproteota</taxon>
        <taxon>Candidatus Korarchaeia</taxon>
        <taxon>Candidatus Korarchaeia incertae sedis</taxon>
        <taxon>Candidatus Methanodesulfokora</taxon>
    </lineage>
</organism>
<reference evidence="1 2" key="1">
    <citation type="submission" date="2018-10" db="EMBL/GenBank/DDBJ databases">
        <title>Co-occurring genomic capacity for anaerobic methane metabolism and dissimilatory sulfite reduction discovered in the Korarchaeota.</title>
        <authorList>
            <person name="Mckay L.J."/>
            <person name="Dlakic M."/>
            <person name="Fields M.W."/>
            <person name="Delmont T.O."/>
            <person name="Eren A.M."/>
            <person name="Jay Z.J."/>
            <person name="Klingelsmith K.B."/>
            <person name="Rusch D.B."/>
            <person name="Inskeep W.P."/>
        </authorList>
    </citation>
    <scope>NUCLEOTIDE SEQUENCE [LARGE SCALE GENOMIC DNA]</scope>
    <source>
        <strain evidence="1 2">MDKW</strain>
    </source>
</reference>
<accession>A0A3R9RT23</accession>
<dbReference type="Proteomes" id="UP000277582">
    <property type="component" value="Unassembled WGS sequence"/>
</dbReference>
<sequence length="485" mass="54104">MIDLELLRCVKCGAPLPKPEGEYVKCEYCGYVQRIVDARQYVDKLRGEIFKWISEMIPPAVITSEVADVVARHNLFAYNVKPRLIAENSMYRARLSLILSDSVIRLPQWDVKLDDNPKGAYEKLARIEGLSPLVVVDEDRAFFSEVMGNGGLYAYLLNALSLINEKADFDLIKRNLEEALKYAEGRNALQDRIKAASLAYDAINSLFNGDPKGAKMKADEALSYIKKSREEANNPEYAFMIPGIEKEIRVIETIENLSTAAIAYFEAGGDPNELMARIWKFFSIVEKFRKEINADISVYREISQSISDIISAKTGKGEIELLPGEGDILIPMWLVSITYTFVTGVLMAKKGKMVEDVTLVSAIPAENSVSDVFMMRSGKLMDMLKGREEKLSRGSEVIPEPRRSSISWSTAVIPPVITREQADRLLEDYLAEVSRRTGGKVKFGTGTVKGLVFVPAKLKGDIFDIPVLKEAPVLIKADNLVEVAL</sequence>
<comment type="caution">
    <text evidence="1">The sequence shown here is derived from an EMBL/GenBank/DDBJ whole genome shotgun (WGS) entry which is preliminary data.</text>
</comment>
<evidence type="ECO:0008006" key="3">
    <source>
        <dbReference type="Google" id="ProtNLM"/>
    </source>
</evidence>
<dbReference type="OrthoDB" id="359362at2157"/>
<gene>
    <name evidence="1" type="ORF">D6D85_01565</name>
</gene>
<dbReference type="EMBL" id="RCOS01000025">
    <property type="protein sequence ID" value="RSN78059.1"/>
    <property type="molecule type" value="Genomic_DNA"/>
</dbReference>
<name>A0A3R9RT23_9CREN</name>
<dbReference type="RefSeq" id="WP_125670311.1">
    <property type="nucleotide sequence ID" value="NZ_RCOS01000025.1"/>
</dbReference>
<protein>
    <recommendedName>
        <fullName evidence="3">Zinc ribbon domain-containing protein</fullName>
    </recommendedName>
</protein>
<keyword evidence="2" id="KW-1185">Reference proteome</keyword>
<evidence type="ECO:0000313" key="2">
    <source>
        <dbReference type="Proteomes" id="UP000277582"/>
    </source>
</evidence>